<evidence type="ECO:0000256" key="7">
    <source>
        <dbReference type="ARBA" id="ARBA00023136"/>
    </source>
</evidence>
<evidence type="ECO:0000256" key="8">
    <source>
        <dbReference type="SAM" id="Phobius"/>
    </source>
</evidence>
<dbReference type="EMBL" id="FNDS01000012">
    <property type="protein sequence ID" value="SDI59245.1"/>
    <property type="molecule type" value="Genomic_DNA"/>
</dbReference>
<evidence type="ECO:0000256" key="4">
    <source>
        <dbReference type="ARBA" id="ARBA00022679"/>
    </source>
</evidence>
<dbReference type="PANTHER" id="PTHR33908">
    <property type="entry name" value="MANNOSYLTRANSFERASE YKCB-RELATED"/>
    <property type="match status" value="1"/>
</dbReference>
<feature type="transmembrane region" description="Helical" evidence="8">
    <location>
        <begin position="181"/>
        <end position="208"/>
    </location>
</feature>
<dbReference type="PANTHER" id="PTHR33908:SF11">
    <property type="entry name" value="MEMBRANE PROTEIN"/>
    <property type="match status" value="1"/>
</dbReference>
<dbReference type="RefSeq" id="WP_170842858.1">
    <property type="nucleotide sequence ID" value="NZ_FNDS01000012.1"/>
</dbReference>
<feature type="transmembrane region" description="Helical" evidence="8">
    <location>
        <begin position="341"/>
        <end position="360"/>
    </location>
</feature>
<keyword evidence="6 8" id="KW-1133">Transmembrane helix</keyword>
<evidence type="ECO:0000313" key="9">
    <source>
        <dbReference type="EMBL" id="SDI59245.1"/>
    </source>
</evidence>
<keyword evidence="4" id="KW-0808">Transferase</keyword>
<dbReference type="STRING" id="428992.SAMN05216272_11295"/>
<keyword evidence="5 8" id="KW-0812">Transmembrane</keyword>
<keyword evidence="7 8" id="KW-0472">Membrane</keyword>
<dbReference type="AlphaFoldDB" id="A0A1G8LUB8"/>
<dbReference type="Proteomes" id="UP000199636">
    <property type="component" value="Unassembled WGS sequence"/>
</dbReference>
<gene>
    <name evidence="9" type="ORF">SAMN05216272_11295</name>
</gene>
<evidence type="ECO:0000313" key="10">
    <source>
        <dbReference type="Proteomes" id="UP000199636"/>
    </source>
</evidence>
<feature type="transmembrane region" description="Helical" evidence="8">
    <location>
        <begin position="75"/>
        <end position="94"/>
    </location>
</feature>
<accession>A0A1G8LUB8</accession>
<dbReference type="InterPro" id="IPR050297">
    <property type="entry name" value="LipidA_mod_glycosyltrf_83"/>
</dbReference>
<feature type="transmembrane region" description="Helical" evidence="8">
    <location>
        <begin position="106"/>
        <end position="123"/>
    </location>
</feature>
<keyword evidence="2" id="KW-1003">Cell membrane</keyword>
<feature type="transmembrane region" description="Helical" evidence="8">
    <location>
        <begin position="157"/>
        <end position="175"/>
    </location>
</feature>
<evidence type="ECO:0000256" key="1">
    <source>
        <dbReference type="ARBA" id="ARBA00004651"/>
    </source>
</evidence>
<dbReference type="GO" id="GO:0016763">
    <property type="term" value="F:pentosyltransferase activity"/>
    <property type="evidence" value="ECO:0007669"/>
    <property type="project" value="TreeGrafter"/>
</dbReference>
<evidence type="ECO:0000256" key="5">
    <source>
        <dbReference type="ARBA" id="ARBA00022692"/>
    </source>
</evidence>
<protein>
    <recommendedName>
        <fullName evidence="11">Glycosyltransferase RgtA/B/C/D-like domain-containing protein</fullName>
    </recommendedName>
</protein>
<evidence type="ECO:0008006" key="11">
    <source>
        <dbReference type="Google" id="ProtNLM"/>
    </source>
</evidence>
<evidence type="ECO:0000256" key="3">
    <source>
        <dbReference type="ARBA" id="ARBA00022676"/>
    </source>
</evidence>
<keyword evidence="3" id="KW-0328">Glycosyltransferase</keyword>
<feature type="transmembrane region" description="Helical" evidence="8">
    <location>
        <begin position="129"/>
        <end position="150"/>
    </location>
</feature>
<name>A0A1G8LUB8_9PSED</name>
<evidence type="ECO:0000256" key="2">
    <source>
        <dbReference type="ARBA" id="ARBA00022475"/>
    </source>
</evidence>
<dbReference type="GO" id="GO:0009103">
    <property type="term" value="P:lipopolysaccharide biosynthetic process"/>
    <property type="evidence" value="ECO:0007669"/>
    <property type="project" value="UniProtKB-ARBA"/>
</dbReference>
<sequence>MPEVGPSPSRGDACVGRYYVLAAVVILVAALLTVRLGMGFEFPIPWNDETAFIAQAFEFSRTGSFFVYGLNSERVLMWMPPGYMLLLAAVFKVFGYSFELARWVSCFLYLGAFGVALGILRHLQFSGRWAIAALLLTLIAFLSPYSLAISNLARMEAMYTLVFLASLLAMLRGRYGLGLALVLLGALVHFNAVYLLLPYAALVAWKILRREDLSIGPGELLALVLALLALAGYGVFAIKHIGGFLEDMKFQFSFKLGSPVMDGPWGWMKVAGVLSVALVQLCLRRRFGEDVILTLHAAAFLALALNGHNMWYSFAFVFALWLLLLSLLVTYLALGSRQGWRLVTALLAGLLLYPLGQYAWAKNAQFAPMWPRLELMGRHFLAQQELTKIKAWIAQLPPGTTVSFGYTGVEPFFFTDFARAGALWSISAHSMVQVFPARSNDYRVFCDSALFPPYLANFDWDGHPRRSQDSGCVIFAKGQ</sequence>
<evidence type="ECO:0000256" key="6">
    <source>
        <dbReference type="ARBA" id="ARBA00022989"/>
    </source>
</evidence>
<feature type="transmembrane region" description="Helical" evidence="8">
    <location>
        <begin position="18"/>
        <end position="38"/>
    </location>
</feature>
<proteinExistence type="predicted"/>
<reference evidence="10" key="1">
    <citation type="submission" date="2016-10" db="EMBL/GenBank/DDBJ databases">
        <authorList>
            <person name="Varghese N."/>
            <person name="Submissions S."/>
        </authorList>
    </citation>
    <scope>NUCLEOTIDE SEQUENCE [LARGE SCALE GENOMIC DNA]</scope>
    <source>
        <strain evidence="10">CCM 7469</strain>
    </source>
</reference>
<comment type="subcellular location">
    <subcellularLocation>
        <location evidence="1">Cell membrane</location>
        <topology evidence="1">Multi-pass membrane protein</topology>
    </subcellularLocation>
</comment>
<feature type="transmembrane region" description="Helical" evidence="8">
    <location>
        <begin position="314"/>
        <end position="334"/>
    </location>
</feature>
<feature type="transmembrane region" description="Helical" evidence="8">
    <location>
        <begin position="220"/>
        <end position="245"/>
    </location>
</feature>
<dbReference type="GO" id="GO:0005886">
    <property type="term" value="C:plasma membrane"/>
    <property type="evidence" value="ECO:0007669"/>
    <property type="project" value="UniProtKB-SubCell"/>
</dbReference>
<keyword evidence="10" id="KW-1185">Reference proteome</keyword>
<organism evidence="9 10">
    <name type="scientific">Pseudomonas panipatensis</name>
    <dbReference type="NCBI Taxonomy" id="428992"/>
    <lineage>
        <taxon>Bacteria</taxon>
        <taxon>Pseudomonadati</taxon>
        <taxon>Pseudomonadota</taxon>
        <taxon>Gammaproteobacteria</taxon>
        <taxon>Pseudomonadales</taxon>
        <taxon>Pseudomonadaceae</taxon>
        <taxon>Pseudomonas</taxon>
    </lineage>
</organism>